<evidence type="ECO:0000313" key="2">
    <source>
        <dbReference type="Proteomes" id="UP000009183"/>
    </source>
</evidence>
<keyword evidence="2" id="KW-1185">Reference proteome</keyword>
<sequence>MALLQVSLNGQDLRFFISKVERFNQCSLDWRTNRIKESPNWKRRRL</sequence>
<protein>
    <submittedName>
        <fullName evidence="1">Uncharacterized protein</fullName>
    </submittedName>
</protein>
<dbReference type="Proteomes" id="UP000009183">
    <property type="component" value="Chromosome 1"/>
</dbReference>
<evidence type="ECO:0000313" key="1">
    <source>
        <dbReference type="EMBL" id="CBI27375.3"/>
    </source>
</evidence>
<reference evidence="2" key="1">
    <citation type="journal article" date="2007" name="Nature">
        <title>The grapevine genome sequence suggests ancestral hexaploidization in major angiosperm phyla.</title>
        <authorList>
            <consortium name="The French-Italian Public Consortium for Grapevine Genome Characterization."/>
            <person name="Jaillon O."/>
            <person name="Aury J.-M."/>
            <person name="Noel B."/>
            <person name="Policriti A."/>
            <person name="Clepet C."/>
            <person name="Casagrande A."/>
            <person name="Choisne N."/>
            <person name="Aubourg S."/>
            <person name="Vitulo N."/>
            <person name="Jubin C."/>
            <person name="Vezzi A."/>
            <person name="Legeai F."/>
            <person name="Hugueney P."/>
            <person name="Dasilva C."/>
            <person name="Horner D."/>
            <person name="Mica E."/>
            <person name="Jublot D."/>
            <person name="Poulain J."/>
            <person name="Bruyere C."/>
            <person name="Billault A."/>
            <person name="Segurens B."/>
            <person name="Gouyvenoux M."/>
            <person name="Ugarte E."/>
            <person name="Cattonaro F."/>
            <person name="Anthouard V."/>
            <person name="Vico V."/>
            <person name="Del Fabbro C."/>
            <person name="Alaux M."/>
            <person name="Di Gaspero G."/>
            <person name="Dumas V."/>
            <person name="Felice N."/>
            <person name="Paillard S."/>
            <person name="Juman I."/>
            <person name="Moroldo M."/>
            <person name="Scalabrin S."/>
            <person name="Canaguier A."/>
            <person name="Le Clainche I."/>
            <person name="Malacrida G."/>
            <person name="Durand E."/>
            <person name="Pesole G."/>
            <person name="Laucou V."/>
            <person name="Chatelet P."/>
            <person name="Merdinoglu D."/>
            <person name="Delledonne M."/>
            <person name="Pezzotti M."/>
            <person name="Lecharny A."/>
            <person name="Scarpelli C."/>
            <person name="Artiguenave F."/>
            <person name="Pe M.E."/>
            <person name="Valle G."/>
            <person name="Morgante M."/>
            <person name="Caboche M."/>
            <person name="Adam-Blondon A.-F."/>
            <person name="Weissenbach J."/>
            <person name="Quetier F."/>
            <person name="Wincker P."/>
        </authorList>
    </citation>
    <scope>NUCLEOTIDE SEQUENCE [LARGE SCALE GENOMIC DNA]</scope>
    <source>
        <strain evidence="2">cv. Pinot noir / PN40024</strain>
    </source>
</reference>
<dbReference type="PaxDb" id="29760-VIT_01s0010g00010.t01"/>
<dbReference type="AlphaFoldDB" id="D7TA53"/>
<dbReference type="EMBL" id="FN595754">
    <property type="protein sequence ID" value="CBI27375.3"/>
    <property type="molecule type" value="Genomic_DNA"/>
</dbReference>
<dbReference type="HOGENOM" id="CLU_3192381_0_0_1"/>
<proteinExistence type="predicted"/>
<gene>
    <name evidence="1" type="ordered locus">VIT_01s0010g00010</name>
</gene>
<accession>D7TA53</accession>
<name>D7TA53_VITVI</name>
<organism evidence="1 2">
    <name type="scientific">Vitis vinifera</name>
    <name type="common">Grape</name>
    <dbReference type="NCBI Taxonomy" id="29760"/>
    <lineage>
        <taxon>Eukaryota</taxon>
        <taxon>Viridiplantae</taxon>
        <taxon>Streptophyta</taxon>
        <taxon>Embryophyta</taxon>
        <taxon>Tracheophyta</taxon>
        <taxon>Spermatophyta</taxon>
        <taxon>Magnoliopsida</taxon>
        <taxon>eudicotyledons</taxon>
        <taxon>Gunneridae</taxon>
        <taxon>Pentapetalae</taxon>
        <taxon>rosids</taxon>
        <taxon>Vitales</taxon>
        <taxon>Vitaceae</taxon>
        <taxon>Viteae</taxon>
        <taxon>Vitis</taxon>
    </lineage>
</organism>
<dbReference type="InParanoid" id="D7TA53"/>